<reference evidence="1 2" key="1">
    <citation type="submission" date="2019-09" db="EMBL/GenBank/DDBJ databases">
        <title>NBRP : Genome information of microbial organism related human and environment.</title>
        <authorList>
            <person name="Hattori M."/>
            <person name="Oshima K."/>
            <person name="Inaba H."/>
            <person name="Suda W."/>
            <person name="Sakamoto M."/>
            <person name="Iino T."/>
            <person name="Kitahara M."/>
            <person name="Oshida Y."/>
            <person name="Iida T."/>
            <person name="Kudo T."/>
            <person name="Itoh T."/>
            <person name="Ohkuma M."/>
        </authorList>
    </citation>
    <scope>NUCLEOTIDE SEQUENCE [LARGE SCALE GENOMIC DNA]</scope>
    <source>
        <strain evidence="1 2">Q-1</strain>
    </source>
</reference>
<dbReference type="Proteomes" id="UP000324996">
    <property type="component" value="Unassembled WGS sequence"/>
</dbReference>
<name>A0A5A7NBL8_9PROT</name>
<evidence type="ECO:0000313" key="1">
    <source>
        <dbReference type="EMBL" id="GER05652.1"/>
    </source>
</evidence>
<organism evidence="1 2">
    <name type="scientific">Iodidimonas nitroreducens</name>
    <dbReference type="NCBI Taxonomy" id="1236968"/>
    <lineage>
        <taxon>Bacteria</taxon>
        <taxon>Pseudomonadati</taxon>
        <taxon>Pseudomonadota</taxon>
        <taxon>Alphaproteobacteria</taxon>
        <taxon>Iodidimonadales</taxon>
        <taxon>Iodidimonadaceae</taxon>
        <taxon>Iodidimonas</taxon>
    </lineage>
</organism>
<gene>
    <name evidence="1" type="ORF">JCM17846_33340</name>
</gene>
<comment type="caution">
    <text evidence="1">The sequence shown here is derived from an EMBL/GenBank/DDBJ whole genome shotgun (WGS) entry which is preliminary data.</text>
</comment>
<accession>A0A5A7NBL8</accession>
<dbReference type="EMBL" id="BKCN01000037">
    <property type="protein sequence ID" value="GER05652.1"/>
    <property type="molecule type" value="Genomic_DNA"/>
</dbReference>
<sequence>MALVPKGRIDLERRLITPTGPTIPDLFAVDDKMSIACEVGATDGRKIHALLESVATYCIVLPYSSLSDPNIHGYIFRRSSTIPLPSITFCQITRALEELENSGQTGKELPDAG</sequence>
<protein>
    <submittedName>
        <fullName evidence="1">Uncharacterized protein</fullName>
    </submittedName>
</protein>
<dbReference type="AlphaFoldDB" id="A0A5A7NBL8"/>
<keyword evidence="2" id="KW-1185">Reference proteome</keyword>
<evidence type="ECO:0000313" key="2">
    <source>
        <dbReference type="Proteomes" id="UP000324996"/>
    </source>
</evidence>
<dbReference type="RefSeq" id="WP_150007472.1">
    <property type="nucleotide sequence ID" value="NZ_BKCN01000037.1"/>
</dbReference>
<proteinExistence type="predicted"/>